<name>A0A7R8X4A7_9CRUS</name>
<feature type="compositionally biased region" description="Basic residues" evidence="1">
    <location>
        <begin position="21"/>
        <end position="35"/>
    </location>
</feature>
<feature type="compositionally biased region" description="Basic and acidic residues" evidence="1">
    <location>
        <begin position="72"/>
        <end position="84"/>
    </location>
</feature>
<proteinExistence type="predicted"/>
<accession>A0A7R8X4A7</accession>
<sequence>MSGDHDFRMDDVDILREHPVRRGPKPKKIHWKQRVHTTDGGASTAEEPEVKRRAEVLDEHGKIGVTISKTAKTQERQDAGKKNESFFNQYLL</sequence>
<evidence type="ECO:0000313" key="3">
    <source>
        <dbReference type="Proteomes" id="UP000677054"/>
    </source>
</evidence>
<protein>
    <submittedName>
        <fullName evidence="2">Uncharacterized protein</fullName>
    </submittedName>
</protein>
<dbReference type="EMBL" id="LR900007">
    <property type="protein sequence ID" value="CAD7243758.1"/>
    <property type="molecule type" value="Genomic_DNA"/>
</dbReference>
<dbReference type="EMBL" id="CAJPEV010000490">
    <property type="protein sequence ID" value="CAG0885818.1"/>
    <property type="molecule type" value="Genomic_DNA"/>
</dbReference>
<organism evidence="2">
    <name type="scientific">Darwinula stevensoni</name>
    <dbReference type="NCBI Taxonomy" id="69355"/>
    <lineage>
        <taxon>Eukaryota</taxon>
        <taxon>Metazoa</taxon>
        <taxon>Ecdysozoa</taxon>
        <taxon>Arthropoda</taxon>
        <taxon>Crustacea</taxon>
        <taxon>Oligostraca</taxon>
        <taxon>Ostracoda</taxon>
        <taxon>Podocopa</taxon>
        <taxon>Podocopida</taxon>
        <taxon>Darwinulocopina</taxon>
        <taxon>Darwinuloidea</taxon>
        <taxon>Darwinulidae</taxon>
        <taxon>Darwinula</taxon>
    </lineage>
</organism>
<gene>
    <name evidence="2" type="ORF">DSTB1V02_LOCUS3671</name>
</gene>
<evidence type="ECO:0000313" key="2">
    <source>
        <dbReference type="EMBL" id="CAD7243758.1"/>
    </source>
</evidence>
<reference evidence="2" key="1">
    <citation type="submission" date="2020-11" db="EMBL/GenBank/DDBJ databases">
        <authorList>
            <person name="Tran Van P."/>
        </authorList>
    </citation>
    <scope>NUCLEOTIDE SEQUENCE</scope>
</reference>
<keyword evidence="3" id="KW-1185">Reference proteome</keyword>
<evidence type="ECO:0000256" key="1">
    <source>
        <dbReference type="SAM" id="MobiDB-lite"/>
    </source>
</evidence>
<feature type="region of interest" description="Disordered" evidence="1">
    <location>
        <begin position="68"/>
        <end position="92"/>
    </location>
</feature>
<dbReference type="AlphaFoldDB" id="A0A7R8X4A7"/>
<dbReference type="Proteomes" id="UP000677054">
    <property type="component" value="Unassembled WGS sequence"/>
</dbReference>
<feature type="region of interest" description="Disordered" evidence="1">
    <location>
        <begin position="17"/>
        <end position="51"/>
    </location>
</feature>